<dbReference type="InterPro" id="IPR038763">
    <property type="entry name" value="DHH_sf"/>
</dbReference>
<reference evidence="3 4" key="1">
    <citation type="submission" date="2018-03" db="EMBL/GenBank/DDBJ databases">
        <title>Genomic Encyclopedia of Type Strains, Phase III (KMG-III): the genomes of soil and plant-associated and newly described type strains.</title>
        <authorList>
            <person name="Whitman W."/>
        </authorList>
    </citation>
    <scope>NUCLEOTIDE SEQUENCE [LARGE SCALE GENOMIC DNA]</scope>
    <source>
        <strain evidence="3 4">CGMCC 1.12700</strain>
    </source>
</reference>
<organism evidence="3 4">
    <name type="scientific">Taibaiella chishuiensis</name>
    <dbReference type="NCBI Taxonomy" id="1434707"/>
    <lineage>
        <taxon>Bacteria</taxon>
        <taxon>Pseudomonadati</taxon>
        <taxon>Bacteroidota</taxon>
        <taxon>Chitinophagia</taxon>
        <taxon>Chitinophagales</taxon>
        <taxon>Chitinophagaceae</taxon>
        <taxon>Taibaiella</taxon>
    </lineage>
</organism>
<dbReference type="SUPFAM" id="SSF64182">
    <property type="entry name" value="DHH phosphoesterases"/>
    <property type="match status" value="1"/>
</dbReference>
<feature type="domain" description="DHHA1" evidence="2">
    <location>
        <begin position="307"/>
        <end position="388"/>
    </location>
</feature>
<dbReference type="Proteomes" id="UP000240572">
    <property type="component" value="Unassembled WGS sequence"/>
</dbReference>
<dbReference type="EMBL" id="PYGD01000012">
    <property type="protein sequence ID" value="PSK89218.1"/>
    <property type="molecule type" value="Genomic_DNA"/>
</dbReference>
<dbReference type="GO" id="GO:0003676">
    <property type="term" value="F:nucleic acid binding"/>
    <property type="evidence" value="ECO:0007669"/>
    <property type="project" value="InterPro"/>
</dbReference>
<dbReference type="InterPro" id="IPR003156">
    <property type="entry name" value="DHHA1_dom"/>
</dbReference>
<evidence type="ECO:0000313" key="3">
    <source>
        <dbReference type="EMBL" id="PSK89218.1"/>
    </source>
</evidence>
<feature type="domain" description="DDH" evidence="1">
    <location>
        <begin position="78"/>
        <end position="230"/>
    </location>
</feature>
<dbReference type="Pfam" id="PF01368">
    <property type="entry name" value="DHH"/>
    <property type="match status" value="1"/>
</dbReference>
<dbReference type="PANTHER" id="PTHR47618">
    <property type="entry name" value="BIFUNCTIONAL OLIGORIBONUCLEASE AND PAP PHOSPHATASE NRNA"/>
    <property type="match status" value="1"/>
</dbReference>
<dbReference type="Gene3D" id="3.10.310.30">
    <property type="match status" value="1"/>
</dbReference>
<name>A0A2P8CW69_9BACT</name>
<evidence type="ECO:0000259" key="1">
    <source>
        <dbReference type="Pfam" id="PF01368"/>
    </source>
</evidence>
<gene>
    <name evidence="3" type="ORF">B0I18_11219</name>
</gene>
<accession>A0A2P8CW69</accession>
<dbReference type="Pfam" id="PF02272">
    <property type="entry name" value="DHHA1"/>
    <property type="match status" value="1"/>
</dbReference>
<evidence type="ECO:0000259" key="2">
    <source>
        <dbReference type="Pfam" id="PF02272"/>
    </source>
</evidence>
<comment type="caution">
    <text evidence="3">The sequence shown here is derived from an EMBL/GenBank/DDBJ whole genome shotgun (WGS) entry which is preliminary data.</text>
</comment>
<dbReference type="AlphaFoldDB" id="A0A2P8CW69"/>
<protein>
    <submittedName>
        <fullName evidence="3">Phosphoesterase RecJ-like protein</fullName>
    </submittedName>
</protein>
<sequence>MPGGILCYGKTFGRTITVKALWTALCVFLSLRTQFPRHFCFTFVSLPGRYVTPTCSGRLNLYMKNIEAVLPLLQEPKKIFITTHHKPDGDAMGSTLGLYHYLVQKGHQPVVVSPSEVPDFLAWMPGINTVLNFESEPRQCQKELDQADLIFCLDFNRLDRVKSFTEQLGAALQPRILIDHHLHPDAAVFAYGMSDPDKSSTCEMIYDFIRIDGGAELINNDIAACLYTGVMTDTGSFRFPATTASVHEMLADLKHRGLEHAIIHQHIYDSWSAERMRFLGYVLYEKMEIFPEQHAGIIALSLADMQQFRIATGDTEGMVNYPLSIEGINTAVLLTEKKEEVRMSFRSKGDIDVSTFAAANFNGGGHFNAAGGRSTESLADTLQRLKKLLGIPVK</sequence>
<keyword evidence="4" id="KW-1185">Reference proteome</keyword>
<dbReference type="InterPro" id="IPR051319">
    <property type="entry name" value="Oligoribo/pAp-PDE_c-di-AMP_PDE"/>
</dbReference>
<proteinExistence type="predicted"/>
<evidence type="ECO:0000313" key="4">
    <source>
        <dbReference type="Proteomes" id="UP000240572"/>
    </source>
</evidence>
<dbReference type="Gene3D" id="3.90.1640.10">
    <property type="entry name" value="inorganic pyrophosphatase (n-terminal core)"/>
    <property type="match status" value="1"/>
</dbReference>
<dbReference type="PANTHER" id="PTHR47618:SF1">
    <property type="entry name" value="BIFUNCTIONAL OLIGORIBONUCLEASE AND PAP PHOSPHATASE NRNA"/>
    <property type="match status" value="1"/>
</dbReference>
<dbReference type="InterPro" id="IPR001667">
    <property type="entry name" value="DDH_dom"/>
</dbReference>